<dbReference type="CDD" id="cd05242">
    <property type="entry name" value="SDR_a8"/>
    <property type="match status" value="1"/>
</dbReference>
<organism evidence="4 5">
    <name type="scientific">Heyndrickxia coagulans</name>
    <name type="common">Weizmannia coagulans</name>
    <dbReference type="NCBI Taxonomy" id="1398"/>
    <lineage>
        <taxon>Bacteria</taxon>
        <taxon>Bacillati</taxon>
        <taxon>Bacillota</taxon>
        <taxon>Bacilli</taxon>
        <taxon>Bacillales</taxon>
        <taxon>Bacillaceae</taxon>
        <taxon>Heyndrickxia</taxon>
    </lineage>
</organism>
<proteinExistence type="inferred from homology"/>
<reference evidence="4 5" key="1">
    <citation type="submission" date="2016-01" db="EMBL/GenBank/DDBJ databases">
        <title>Genome Sequences of Twelve Sporeforming Bacillus Species Isolated from Foods.</title>
        <authorList>
            <person name="Berendsen E.M."/>
            <person name="Wells-Bennik M.H."/>
            <person name="Krawcyk A.O."/>
            <person name="De Jong A."/>
            <person name="Holsappel S."/>
            <person name="Eijlander R.T."/>
            <person name="Kuipers O.P."/>
        </authorList>
    </citation>
    <scope>NUCLEOTIDE SEQUENCE [LARGE SCALE GENOMIC DNA]</scope>
    <source>
        <strain evidence="4 5">B4098</strain>
    </source>
</reference>
<dbReference type="Proteomes" id="UP000075288">
    <property type="component" value="Unassembled WGS sequence"/>
</dbReference>
<comment type="caution">
    <text evidence="4">The sequence shown here is derived from an EMBL/GenBank/DDBJ whole genome shotgun (WGS) entry which is preliminary data.</text>
</comment>
<dbReference type="PANTHER" id="PTHR11092:SF0">
    <property type="entry name" value="EPIMERASE FAMILY PROTEIN SDR39U1"/>
    <property type="match status" value="1"/>
</dbReference>
<name>A0A150K5K7_HEYCO</name>
<dbReference type="InterPro" id="IPR036291">
    <property type="entry name" value="NAD(P)-bd_dom_sf"/>
</dbReference>
<dbReference type="PANTHER" id="PTHR11092">
    <property type="entry name" value="SUGAR NUCLEOTIDE EPIMERASE RELATED"/>
    <property type="match status" value="1"/>
</dbReference>
<evidence type="ECO:0000313" key="4">
    <source>
        <dbReference type="EMBL" id="KYC64829.1"/>
    </source>
</evidence>
<dbReference type="InterPro" id="IPR001509">
    <property type="entry name" value="Epimerase_deHydtase"/>
</dbReference>
<accession>A0A150K5K7</accession>
<gene>
    <name evidence="4" type="ORF">B4098_0501</name>
</gene>
<protein>
    <recommendedName>
        <fullName evidence="6">TIGR01777 family protein</fullName>
    </recommendedName>
</protein>
<feature type="domain" description="DUF1731" evidence="3">
    <location>
        <begin position="265"/>
        <end position="311"/>
    </location>
</feature>
<evidence type="ECO:0000313" key="5">
    <source>
        <dbReference type="Proteomes" id="UP000075288"/>
    </source>
</evidence>
<dbReference type="NCBIfam" id="TIGR01777">
    <property type="entry name" value="yfcH"/>
    <property type="match status" value="1"/>
</dbReference>
<dbReference type="InterPro" id="IPR010099">
    <property type="entry name" value="SDR39U1"/>
</dbReference>
<evidence type="ECO:0008006" key="6">
    <source>
        <dbReference type="Google" id="ProtNLM"/>
    </source>
</evidence>
<dbReference type="InterPro" id="IPR013549">
    <property type="entry name" value="DUF1731"/>
</dbReference>
<dbReference type="PATRIC" id="fig|1398.26.peg.1693"/>
<evidence type="ECO:0000259" key="2">
    <source>
        <dbReference type="Pfam" id="PF01370"/>
    </source>
</evidence>
<evidence type="ECO:0000259" key="3">
    <source>
        <dbReference type="Pfam" id="PF08338"/>
    </source>
</evidence>
<dbReference type="SUPFAM" id="SSF51735">
    <property type="entry name" value="NAD(P)-binding Rossmann-fold domains"/>
    <property type="match status" value="1"/>
</dbReference>
<evidence type="ECO:0000256" key="1">
    <source>
        <dbReference type="ARBA" id="ARBA00009353"/>
    </source>
</evidence>
<comment type="similarity">
    <text evidence="1">Belongs to the NAD(P)-dependent epimerase/dehydratase family. SDR39U1 subfamily.</text>
</comment>
<dbReference type="Pfam" id="PF01370">
    <property type="entry name" value="Epimerase"/>
    <property type="match status" value="1"/>
</dbReference>
<dbReference type="EMBL" id="LQYG01000023">
    <property type="protein sequence ID" value="KYC64829.1"/>
    <property type="molecule type" value="Genomic_DNA"/>
</dbReference>
<sequence length="315" mass="35181">MYQNMEKFAERRAKMRIVIAGGTGFIGRKLTDMLLREGHEVVILTRKDKQPANRVQYVKWLVEDASPENEIGNADVFINLAGVSINDGRWSAKHQKQIYESRMCATDEMLRILSAMPRKPAVLVNASAIGIYPPSRNAVYTEKSLQRANDFLGRTVSDWEAKAKQAEKHAIRTVLLRFGVVLGKENGALPLMVLPYKWFAGGTVGSGNQWVSWVHITDVVRSILFAIKNENIRGPVNVTAPSPITMKAFGKTIGAVLHRPHWLPVPSFALKLALGQKSSLVLEGQHVRPEVLMQAGFEFMFPTLRQALEDLLTNP</sequence>
<dbReference type="Pfam" id="PF08338">
    <property type="entry name" value="DUF1731"/>
    <property type="match status" value="1"/>
</dbReference>
<dbReference type="AlphaFoldDB" id="A0A150K5K7"/>
<dbReference type="Gene3D" id="3.40.50.720">
    <property type="entry name" value="NAD(P)-binding Rossmann-like Domain"/>
    <property type="match status" value="1"/>
</dbReference>
<feature type="domain" description="NAD-dependent epimerase/dehydratase" evidence="2">
    <location>
        <begin position="17"/>
        <end position="231"/>
    </location>
</feature>